<dbReference type="SUPFAM" id="SSF56112">
    <property type="entry name" value="Protein kinase-like (PK-like)"/>
    <property type="match status" value="1"/>
</dbReference>
<keyword evidence="1 7" id="KW-0723">Serine/threonine-protein kinase</keyword>
<feature type="domain" description="Protein kinase" evidence="9">
    <location>
        <begin position="40"/>
        <end position="336"/>
    </location>
</feature>
<keyword evidence="3 6" id="KW-0547">Nucleotide-binding</keyword>
<dbReference type="PANTHER" id="PTHR24058">
    <property type="entry name" value="DUAL SPECIFICITY PROTEIN KINASE"/>
    <property type="match status" value="1"/>
</dbReference>
<feature type="binding site" evidence="6">
    <location>
        <position position="68"/>
    </location>
    <ligand>
        <name>ATP</name>
        <dbReference type="ChEBI" id="CHEBI:30616"/>
    </ligand>
</feature>
<dbReference type="GO" id="GO:0005524">
    <property type="term" value="F:ATP binding"/>
    <property type="evidence" value="ECO:0007669"/>
    <property type="project" value="UniProtKB-UniRule"/>
</dbReference>
<dbReference type="KEGG" id="vnx:VNE69_01312"/>
<dbReference type="CDD" id="cd14133">
    <property type="entry name" value="PKc_DYRK_like"/>
    <property type="match status" value="1"/>
</dbReference>
<dbReference type="InterPro" id="IPR017441">
    <property type="entry name" value="Protein_kinase_ATP_BS"/>
</dbReference>
<evidence type="ECO:0000256" key="4">
    <source>
        <dbReference type="ARBA" id="ARBA00022777"/>
    </source>
</evidence>
<name>A0AAX4J8R3_9MICR</name>
<organism evidence="10 11">
    <name type="scientific">Vairimorpha necatrix</name>
    <dbReference type="NCBI Taxonomy" id="6039"/>
    <lineage>
        <taxon>Eukaryota</taxon>
        <taxon>Fungi</taxon>
        <taxon>Fungi incertae sedis</taxon>
        <taxon>Microsporidia</taxon>
        <taxon>Nosematidae</taxon>
        <taxon>Vairimorpha</taxon>
    </lineage>
</organism>
<sequence>MRKRVLTNPPNLYNSMYDNIDQNLIVSRGDFLQKTELKKYMIIDLLGTGTFSQVVRCVSTDGEEVAIKIVKNSPKYYFYEMNEVKILQKLMYKNLSKHFVEIKDVFVFREHLCIVEELLGHNLYEFIKITGFKGVDHKIVQKIAKQILEGLNQLNLLGITHCDLKPENILIKDYDNFDIKIIDFGSAFYEPQQSNFYVQSRYYRSPEVLLGIPYSSSCDIWSFGCIIYEMYMGQPLFPGKNNQDLIYKIYRFFSRLPRFMLEHGENSHLFFDKENNYKFIGQGTGALTMNEMIDNIRSKNNNNALDDMLISFILECINPSHFSRPSAPSLLLHRYLQYNDADLVVQRRNQPNPVPKISKQRRNSEYNIKGSRSSKDDKRKCSVFDMSNENKTNK</sequence>
<evidence type="ECO:0000313" key="10">
    <source>
        <dbReference type="EMBL" id="WUR02374.1"/>
    </source>
</evidence>
<gene>
    <name evidence="10" type="ORF">VNE69_01312</name>
</gene>
<keyword evidence="5 6" id="KW-0067">ATP-binding</keyword>
<proteinExistence type="inferred from homology"/>
<accession>A0AAX4J8R3</accession>
<reference evidence="10" key="1">
    <citation type="journal article" date="2024" name="BMC Genomics">
        <title>Functional annotation of a divergent genome using sequence and structure-based similarity.</title>
        <authorList>
            <person name="Svedberg D."/>
            <person name="Winiger R.R."/>
            <person name="Berg A."/>
            <person name="Sharma H."/>
            <person name="Tellgren-Roth C."/>
            <person name="Debrunner-Vossbrinck B.A."/>
            <person name="Vossbrinck C.R."/>
            <person name="Barandun J."/>
        </authorList>
    </citation>
    <scope>NUCLEOTIDE SEQUENCE</scope>
    <source>
        <strain evidence="10">Illinois isolate</strain>
    </source>
</reference>
<evidence type="ECO:0000256" key="8">
    <source>
        <dbReference type="SAM" id="MobiDB-lite"/>
    </source>
</evidence>
<evidence type="ECO:0000313" key="11">
    <source>
        <dbReference type="Proteomes" id="UP001334084"/>
    </source>
</evidence>
<dbReference type="PROSITE" id="PS50011">
    <property type="entry name" value="PROTEIN_KINASE_DOM"/>
    <property type="match status" value="1"/>
</dbReference>
<evidence type="ECO:0000259" key="9">
    <source>
        <dbReference type="PROSITE" id="PS50011"/>
    </source>
</evidence>
<comment type="similarity">
    <text evidence="7">Belongs to the protein kinase superfamily.</text>
</comment>
<keyword evidence="2" id="KW-0808">Transferase</keyword>
<dbReference type="Gene3D" id="1.10.510.10">
    <property type="entry name" value="Transferase(Phosphotransferase) domain 1"/>
    <property type="match status" value="1"/>
</dbReference>
<feature type="compositionally biased region" description="Basic and acidic residues" evidence="8">
    <location>
        <begin position="373"/>
        <end position="382"/>
    </location>
</feature>
<evidence type="ECO:0000256" key="3">
    <source>
        <dbReference type="ARBA" id="ARBA00022741"/>
    </source>
</evidence>
<evidence type="ECO:0000256" key="2">
    <source>
        <dbReference type="ARBA" id="ARBA00022679"/>
    </source>
</evidence>
<evidence type="ECO:0000256" key="5">
    <source>
        <dbReference type="ARBA" id="ARBA00022840"/>
    </source>
</evidence>
<dbReference type="AlphaFoldDB" id="A0AAX4J8R3"/>
<dbReference type="PANTHER" id="PTHR24058:SF124">
    <property type="entry name" value="PROTEIN KINASE SUPERFAMILY PROTEIN"/>
    <property type="match status" value="1"/>
</dbReference>
<dbReference type="InterPro" id="IPR050494">
    <property type="entry name" value="Ser_Thr_dual-spec_kinase"/>
</dbReference>
<dbReference type="PROSITE" id="PS00107">
    <property type="entry name" value="PROTEIN_KINASE_ATP"/>
    <property type="match status" value="1"/>
</dbReference>
<dbReference type="InterPro" id="IPR011009">
    <property type="entry name" value="Kinase-like_dom_sf"/>
</dbReference>
<dbReference type="InterPro" id="IPR008271">
    <property type="entry name" value="Ser/Thr_kinase_AS"/>
</dbReference>
<keyword evidence="11" id="KW-1185">Reference proteome</keyword>
<feature type="compositionally biased region" description="Polar residues" evidence="8">
    <location>
        <begin position="385"/>
        <end position="394"/>
    </location>
</feature>
<keyword evidence="4 10" id="KW-0418">Kinase</keyword>
<dbReference type="Gene3D" id="3.30.200.20">
    <property type="entry name" value="Phosphorylase Kinase, domain 1"/>
    <property type="match status" value="1"/>
</dbReference>
<feature type="region of interest" description="Disordered" evidence="8">
    <location>
        <begin position="349"/>
        <end position="394"/>
    </location>
</feature>
<dbReference type="Pfam" id="PF00069">
    <property type="entry name" value="Pkinase"/>
    <property type="match status" value="1"/>
</dbReference>
<dbReference type="SMART" id="SM00220">
    <property type="entry name" value="S_TKc"/>
    <property type="match status" value="1"/>
</dbReference>
<dbReference type="Proteomes" id="UP001334084">
    <property type="component" value="Chromosome 1"/>
</dbReference>
<protein>
    <submittedName>
        <fullName evidence="10">Dual specificity tyrosine-phosphorylation-regulated kinase 1A (YAK1)</fullName>
    </submittedName>
</protein>
<evidence type="ECO:0000256" key="7">
    <source>
        <dbReference type="RuleBase" id="RU000304"/>
    </source>
</evidence>
<dbReference type="InterPro" id="IPR000719">
    <property type="entry name" value="Prot_kinase_dom"/>
</dbReference>
<dbReference type="GeneID" id="90540176"/>
<dbReference type="PROSITE" id="PS00108">
    <property type="entry name" value="PROTEIN_KINASE_ST"/>
    <property type="match status" value="1"/>
</dbReference>
<evidence type="ECO:0000256" key="6">
    <source>
        <dbReference type="PROSITE-ProRule" id="PRU10141"/>
    </source>
</evidence>
<dbReference type="EMBL" id="CP142726">
    <property type="protein sequence ID" value="WUR02374.1"/>
    <property type="molecule type" value="Genomic_DNA"/>
</dbReference>
<dbReference type="RefSeq" id="XP_065328519.1">
    <property type="nucleotide sequence ID" value="XM_065472447.1"/>
</dbReference>
<evidence type="ECO:0000256" key="1">
    <source>
        <dbReference type="ARBA" id="ARBA00022527"/>
    </source>
</evidence>
<dbReference type="GO" id="GO:0004674">
    <property type="term" value="F:protein serine/threonine kinase activity"/>
    <property type="evidence" value="ECO:0007669"/>
    <property type="project" value="UniProtKB-KW"/>
</dbReference>